<proteinExistence type="predicted"/>
<dbReference type="InterPro" id="IPR028973">
    <property type="entry name" value="PhnB-like"/>
</dbReference>
<dbReference type="InterPro" id="IPR029068">
    <property type="entry name" value="Glyas_Bleomycin-R_OHBP_Dase"/>
</dbReference>
<sequence>MQKIIPCLWFDGNGEEAVKFYTAIFPKSRLTDTLLWGDVNPAKKGKLLTATFELDGQSFMVLNGGPEYKITPAISLIVTCETQEEVDYYWDKLLEGGGQPVQCGWLTDRFGVSWQVTPMPLIRMFQDKDAAKAARAMAAMMKMIKLDIATVKKAFDGE</sequence>
<dbReference type="PANTHER" id="PTHR33990">
    <property type="entry name" value="PROTEIN YJDN-RELATED"/>
    <property type="match status" value="1"/>
</dbReference>
<organism evidence="2 3">
    <name type="scientific">Variovorax boronicumulans</name>
    <dbReference type="NCBI Taxonomy" id="436515"/>
    <lineage>
        <taxon>Bacteria</taxon>
        <taxon>Pseudomonadati</taxon>
        <taxon>Pseudomonadota</taxon>
        <taxon>Betaproteobacteria</taxon>
        <taxon>Burkholderiales</taxon>
        <taxon>Comamonadaceae</taxon>
        <taxon>Variovorax</taxon>
    </lineage>
</organism>
<evidence type="ECO:0000313" key="2">
    <source>
        <dbReference type="EMBL" id="ATA54751.1"/>
    </source>
</evidence>
<gene>
    <name evidence="2" type="ORF">CKY39_17220</name>
</gene>
<feature type="domain" description="PhnB-like" evidence="1">
    <location>
        <begin position="2"/>
        <end position="117"/>
    </location>
</feature>
<dbReference type="SUPFAM" id="SSF54593">
    <property type="entry name" value="Glyoxalase/Bleomycin resistance protein/Dihydroxybiphenyl dioxygenase"/>
    <property type="match status" value="1"/>
</dbReference>
<accession>A0A250DKT7</accession>
<reference evidence="2 3" key="1">
    <citation type="submission" date="2017-09" db="EMBL/GenBank/DDBJ databases">
        <title>The diverse metabolic capabilities of V. boronicumulans make it an excellent choice for continued studies on novel biodegradation.</title>
        <authorList>
            <person name="Sun S."/>
        </authorList>
    </citation>
    <scope>NUCLEOTIDE SEQUENCE [LARGE SCALE GENOMIC DNA]</scope>
    <source>
        <strain evidence="2 3">J1</strain>
    </source>
</reference>
<dbReference type="AlphaFoldDB" id="A0A250DKT7"/>
<dbReference type="KEGG" id="vbo:CKY39_17220"/>
<name>A0A250DKT7_9BURK</name>
<dbReference type="Pfam" id="PF06983">
    <property type="entry name" value="3-dmu-9_3-mt"/>
    <property type="match status" value="1"/>
</dbReference>
<dbReference type="EMBL" id="CP023284">
    <property type="protein sequence ID" value="ATA54751.1"/>
    <property type="molecule type" value="Genomic_DNA"/>
</dbReference>
<dbReference type="CDD" id="cd06588">
    <property type="entry name" value="PhnB_like"/>
    <property type="match status" value="1"/>
</dbReference>
<dbReference type="RefSeq" id="WP_095745292.1">
    <property type="nucleotide sequence ID" value="NZ_CP023284.1"/>
</dbReference>
<evidence type="ECO:0000259" key="1">
    <source>
        <dbReference type="Pfam" id="PF06983"/>
    </source>
</evidence>
<dbReference type="PIRSF" id="PIRSF021700">
    <property type="entry name" value="3_dmu_93_MTrfase"/>
    <property type="match status" value="1"/>
</dbReference>
<dbReference type="Proteomes" id="UP000217154">
    <property type="component" value="Chromosome"/>
</dbReference>
<evidence type="ECO:0000313" key="3">
    <source>
        <dbReference type="Proteomes" id="UP000217154"/>
    </source>
</evidence>
<dbReference type="Gene3D" id="3.10.180.10">
    <property type="entry name" value="2,3-Dihydroxybiphenyl 1,2-Dioxygenase, domain 1"/>
    <property type="match status" value="1"/>
</dbReference>
<protein>
    <recommendedName>
        <fullName evidence="1">PhnB-like domain-containing protein</fullName>
    </recommendedName>
</protein>
<dbReference type="InterPro" id="IPR009725">
    <property type="entry name" value="3_dmu_93_MTrfase"/>
</dbReference>